<dbReference type="AlphaFoldDB" id="A0A9X4AHJ3"/>
<sequence length="186" mass="20615">MLLKILPFAHDLMKKTLNEGDIAIDGTCGNGNDTLLLSTLVGDKGKVYGFDIQQQAIEQTKQLLADNHRKNVSVILDGHEYVDKYIDKNVLIGGAIFNLGYLPRGNKEIVTKPKTTIASLDKIIQLLKPGGMVVVVVYYGHKGGGDEKDAIINHLQRYDQKTYSVLQYGFINQKNTPPFLLAIEKS</sequence>
<accession>A0A9X4AHJ3</accession>
<dbReference type="SUPFAM" id="SSF53335">
    <property type="entry name" value="S-adenosyl-L-methionine-dependent methyltransferases"/>
    <property type="match status" value="1"/>
</dbReference>
<dbReference type="InterPro" id="IPR029063">
    <property type="entry name" value="SAM-dependent_MTases_sf"/>
</dbReference>
<dbReference type="CDD" id="cd02440">
    <property type="entry name" value="AdoMet_MTases"/>
    <property type="match status" value="1"/>
</dbReference>
<comment type="caution">
    <text evidence="1">The sequence shown here is derived from an EMBL/GenBank/DDBJ whole genome shotgun (WGS) entry which is preliminary data.</text>
</comment>
<dbReference type="GO" id="GO:0008168">
    <property type="term" value="F:methyltransferase activity"/>
    <property type="evidence" value="ECO:0007669"/>
    <property type="project" value="UniProtKB-KW"/>
</dbReference>
<dbReference type="Pfam" id="PF06962">
    <property type="entry name" value="rRNA_methylase"/>
    <property type="match status" value="1"/>
</dbReference>
<dbReference type="InterPro" id="IPR010719">
    <property type="entry name" value="MnmM_MeTrfase"/>
</dbReference>
<reference evidence="1" key="1">
    <citation type="submission" date="2022-06" db="EMBL/GenBank/DDBJ databases">
        <title>Aquibacillus sp. a new bacterium isolated from soil saline samples.</title>
        <authorList>
            <person name="Galisteo C."/>
            <person name="De La Haba R."/>
            <person name="Sanchez-Porro C."/>
            <person name="Ventosa A."/>
        </authorList>
    </citation>
    <scope>NUCLEOTIDE SEQUENCE</scope>
    <source>
        <strain evidence="1">3ASR75-54</strain>
    </source>
</reference>
<proteinExistence type="predicted"/>
<dbReference type="PANTHER" id="PTHR35276:SF1">
    <property type="entry name" value="TRNA (MNM(5)S(2)U34)-METHYLTRANSFERASE, CHLOROPLASTIC"/>
    <property type="match status" value="1"/>
</dbReference>
<dbReference type="GO" id="GO:0032259">
    <property type="term" value="P:methylation"/>
    <property type="evidence" value="ECO:0007669"/>
    <property type="project" value="UniProtKB-KW"/>
</dbReference>
<protein>
    <submittedName>
        <fullName evidence="1">Class I SAM-dependent methyltransferase</fullName>
    </submittedName>
</protein>
<organism evidence="1 2">
    <name type="scientific">Aquibacillus salsiterrae</name>
    <dbReference type="NCBI Taxonomy" id="2950439"/>
    <lineage>
        <taxon>Bacteria</taxon>
        <taxon>Bacillati</taxon>
        <taxon>Bacillota</taxon>
        <taxon>Bacilli</taxon>
        <taxon>Bacillales</taxon>
        <taxon>Bacillaceae</taxon>
        <taxon>Aquibacillus</taxon>
    </lineage>
</organism>
<dbReference type="Proteomes" id="UP001145069">
    <property type="component" value="Unassembled WGS sequence"/>
</dbReference>
<evidence type="ECO:0000313" key="1">
    <source>
        <dbReference type="EMBL" id="MDC3418268.1"/>
    </source>
</evidence>
<dbReference type="PANTHER" id="PTHR35276">
    <property type="entry name" value="S-ADENOSYL-L-METHIONINE-DEPENDENT METHYLTRANSFERASES SUPERFAMILY PROTEIN"/>
    <property type="match status" value="1"/>
</dbReference>
<keyword evidence="1" id="KW-0808">Transferase</keyword>
<name>A0A9X4AHJ3_9BACI</name>
<dbReference type="Gene3D" id="3.40.50.150">
    <property type="entry name" value="Vaccinia Virus protein VP39"/>
    <property type="match status" value="1"/>
</dbReference>
<keyword evidence="2" id="KW-1185">Reference proteome</keyword>
<keyword evidence="1" id="KW-0489">Methyltransferase</keyword>
<evidence type="ECO:0000313" key="2">
    <source>
        <dbReference type="Proteomes" id="UP001145069"/>
    </source>
</evidence>
<dbReference type="EMBL" id="JAMQKC010000023">
    <property type="protein sequence ID" value="MDC3418268.1"/>
    <property type="molecule type" value="Genomic_DNA"/>
</dbReference>
<dbReference type="RefSeq" id="WP_272447332.1">
    <property type="nucleotide sequence ID" value="NZ_JAMQKC010000023.1"/>
</dbReference>
<gene>
    <name evidence="1" type="ORF">NC799_15375</name>
</gene>